<accession>A0A495J4F4</accession>
<dbReference type="GO" id="GO:0016020">
    <property type="term" value="C:membrane"/>
    <property type="evidence" value="ECO:0007669"/>
    <property type="project" value="UniProtKB-SubCell"/>
</dbReference>
<keyword evidence="3 5" id="KW-1133">Transmembrane helix</keyword>
<keyword evidence="4 5" id="KW-0472">Membrane</keyword>
<protein>
    <recommendedName>
        <fullName evidence="6">Methylamine utilisation protein MauE domain-containing protein</fullName>
    </recommendedName>
</protein>
<dbReference type="EMBL" id="RBKU01000001">
    <property type="protein sequence ID" value="RKR82869.1"/>
    <property type="molecule type" value="Genomic_DNA"/>
</dbReference>
<sequence length="155" mass="17472">MESVITNSSKFQISDLTKEKIVIAIRWLCMALFIYTAYAKITDHDRFLNGLLRVHLISGFAVFISIAVPIVEIIIATLLLIPKTSKIGLYCFTATMAAFTIYIISALIWEKNLPCLCGGAIEKLSWTQHIWLNLAFITLAIFALWLVNLNTSFKN</sequence>
<feature type="transmembrane region" description="Helical" evidence="5">
    <location>
        <begin position="129"/>
        <end position="147"/>
    </location>
</feature>
<dbReference type="Proteomes" id="UP000268007">
    <property type="component" value="Unassembled WGS sequence"/>
</dbReference>
<dbReference type="RefSeq" id="WP_121198428.1">
    <property type="nucleotide sequence ID" value="NZ_RBKU01000001.1"/>
</dbReference>
<gene>
    <name evidence="7" type="ORF">BDD43_3060</name>
</gene>
<feature type="transmembrane region" description="Helical" evidence="5">
    <location>
        <begin position="59"/>
        <end position="80"/>
    </location>
</feature>
<dbReference type="OrthoDB" id="673785at2"/>
<reference evidence="7 8" key="1">
    <citation type="submission" date="2018-10" db="EMBL/GenBank/DDBJ databases">
        <title>Genomic Encyclopedia of Archaeal and Bacterial Type Strains, Phase II (KMG-II): from individual species to whole genera.</title>
        <authorList>
            <person name="Goeker M."/>
        </authorList>
    </citation>
    <scope>NUCLEOTIDE SEQUENCE [LARGE SCALE GENOMIC DNA]</scope>
    <source>
        <strain evidence="7 8">DSM 18602</strain>
    </source>
</reference>
<dbReference type="Pfam" id="PF07291">
    <property type="entry name" value="MauE"/>
    <property type="match status" value="1"/>
</dbReference>
<evidence type="ECO:0000256" key="4">
    <source>
        <dbReference type="ARBA" id="ARBA00023136"/>
    </source>
</evidence>
<name>A0A495J4F4_9SPHI</name>
<evidence type="ECO:0000256" key="1">
    <source>
        <dbReference type="ARBA" id="ARBA00004141"/>
    </source>
</evidence>
<dbReference type="GO" id="GO:0030416">
    <property type="term" value="P:methylamine metabolic process"/>
    <property type="evidence" value="ECO:0007669"/>
    <property type="project" value="InterPro"/>
</dbReference>
<keyword evidence="8" id="KW-1185">Reference proteome</keyword>
<evidence type="ECO:0000313" key="7">
    <source>
        <dbReference type="EMBL" id="RKR82869.1"/>
    </source>
</evidence>
<evidence type="ECO:0000259" key="6">
    <source>
        <dbReference type="Pfam" id="PF07291"/>
    </source>
</evidence>
<comment type="subcellular location">
    <subcellularLocation>
        <location evidence="1">Membrane</location>
        <topology evidence="1">Multi-pass membrane protein</topology>
    </subcellularLocation>
</comment>
<comment type="caution">
    <text evidence="7">The sequence shown here is derived from an EMBL/GenBank/DDBJ whole genome shotgun (WGS) entry which is preliminary data.</text>
</comment>
<dbReference type="AlphaFoldDB" id="A0A495J4F4"/>
<evidence type="ECO:0000256" key="5">
    <source>
        <dbReference type="SAM" id="Phobius"/>
    </source>
</evidence>
<evidence type="ECO:0000313" key="8">
    <source>
        <dbReference type="Proteomes" id="UP000268007"/>
    </source>
</evidence>
<dbReference type="InterPro" id="IPR009908">
    <property type="entry name" value="Methylamine_util_MauE"/>
</dbReference>
<feature type="transmembrane region" description="Helical" evidence="5">
    <location>
        <begin position="87"/>
        <end position="109"/>
    </location>
</feature>
<keyword evidence="2 5" id="KW-0812">Transmembrane</keyword>
<evidence type="ECO:0000256" key="2">
    <source>
        <dbReference type="ARBA" id="ARBA00022692"/>
    </source>
</evidence>
<feature type="transmembrane region" description="Helical" evidence="5">
    <location>
        <begin position="21"/>
        <end position="39"/>
    </location>
</feature>
<organism evidence="7 8">
    <name type="scientific">Mucilaginibacter gracilis</name>
    <dbReference type="NCBI Taxonomy" id="423350"/>
    <lineage>
        <taxon>Bacteria</taxon>
        <taxon>Pseudomonadati</taxon>
        <taxon>Bacteroidota</taxon>
        <taxon>Sphingobacteriia</taxon>
        <taxon>Sphingobacteriales</taxon>
        <taxon>Sphingobacteriaceae</taxon>
        <taxon>Mucilaginibacter</taxon>
    </lineage>
</organism>
<feature type="domain" description="Methylamine utilisation protein MauE" evidence="6">
    <location>
        <begin position="19"/>
        <end position="146"/>
    </location>
</feature>
<proteinExistence type="predicted"/>
<evidence type="ECO:0000256" key="3">
    <source>
        <dbReference type="ARBA" id="ARBA00022989"/>
    </source>
</evidence>